<protein>
    <submittedName>
        <fullName evidence="2">Uncharacterized protein</fullName>
    </submittedName>
</protein>
<sequence>MLPEIVTVIARMITQMRTVSNTGAETAAQRRPATCASSAGPA</sequence>
<dbReference type="EMBL" id="BPRA01000035">
    <property type="protein sequence ID" value="GJE57866.1"/>
    <property type="molecule type" value="Genomic_DNA"/>
</dbReference>
<organism evidence="2 3">
    <name type="scientific">Methylobacterium thuringiense</name>
    <dbReference type="NCBI Taxonomy" id="1003091"/>
    <lineage>
        <taxon>Bacteria</taxon>
        <taxon>Pseudomonadati</taxon>
        <taxon>Pseudomonadota</taxon>
        <taxon>Alphaproteobacteria</taxon>
        <taxon>Hyphomicrobiales</taxon>
        <taxon>Methylobacteriaceae</taxon>
        <taxon>Methylobacterium</taxon>
    </lineage>
</organism>
<proteinExistence type="predicted"/>
<gene>
    <name evidence="2" type="ORF">EKPJFOCH_4388</name>
</gene>
<keyword evidence="3" id="KW-1185">Reference proteome</keyword>
<accession>A0ABQ4TS64</accession>
<feature type="region of interest" description="Disordered" evidence="1">
    <location>
        <begin position="20"/>
        <end position="42"/>
    </location>
</feature>
<reference evidence="2" key="1">
    <citation type="journal article" date="2021" name="Front. Microbiol.">
        <title>Comprehensive Comparative Genomics and Phenotyping of Methylobacterium Species.</title>
        <authorList>
            <person name="Alessa O."/>
            <person name="Ogura Y."/>
            <person name="Fujitani Y."/>
            <person name="Takami H."/>
            <person name="Hayashi T."/>
            <person name="Sahin N."/>
            <person name="Tani A."/>
        </authorList>
    </citation>
    <scope>NUCLEOTIDE SEQUENCE</scope>
    <source>
        <strain evidence="2">DSM 23674</strain>
    </source>
</reference>
<evidence type="ECO:0000256" key="1">
    <source>
        <dbReference type="SAM" id="MobiDB-lite"/>
    </source>
</evidence>
<name>A0ABQ4TS64_9HYPH</name>
<dbReference type="Proteomes" id="UP001055101">
    <property type="component" value="Unassembled WGS sequence"/>
</dbReference>
<evidence type="ECO:0000313" key="2">
    <source>
        <dbReference type="EMBL" id="GJE57866.1"/>
    </source>
</evidence>
<comment type="caution">
    <text evidence="2">The sequence shown here is derived from an EMBL/GenBank/DDBJ whole genome shotgun (WGS) entry which is preliminary data.</text>
</comment>
<reference evidence="2" key="2">
    <citation type="submission" date="2021-08" db="EMBL/GenBank/DDBJ databases">
        <authorList>
            <person name="Tani A."/>
            <person name="Ola A."/>
            <person name="Ogura Y."/>
            <person name="Katsura K."/>
            <person name="Hayashi T."/>
        </authorList>
    </citation>
    <scope>NUCLEOTIDE SEQUENCE</scope>
    <source>
        <strain evidence="2">DSM 23674</strain>
    </source>
</reference>
<evidence type="ECO:0000313" key="3">
    <source>
        <dbReference type="Proteomes" id="UP001055101"/>
    </source>
</evidence>